<dbReference type="CDD" id="cd18577">
    <property type="entry name" value="ABC_6TM_Pgp_ABCB1_D1_like"/>
    <property type="match status" value="1"/>
</dbReference>
<dbReference type="FunFam" id="1.20.1560.10:FF:000044">
    <property type="entry name" value="ABC transporter B family member 9"/>
    <property type="match status" value="1"/>
</dbReference>
<gene>
    <name evidence="15" type="ORF">CMV_017787</name>
</gene>
<keyword evidence="16" id="KW-1185">Reference proteome</keyword>
<dbReference type="GO" id="GO:0015421">
    <property type="term" value="F:ABC-type oligopeptide transporter activity"/>
    <property type="evidence" value="ECO:0007669"/>
    <property type="project" value="TreeGrafter"/>
</dbReference>
<keyword evidence="5" id="KW-0677">Repeat</keyword>
<evidence type="ECO:0000259" key="13">
    <source>
        <dbReference type="PROSITE" id="PS50893"/>
    </source>
</evidence>
<feature type="transmembrane region" description="Helical" evidence="12">
    <location>
        <begin position="893"/>
        <end position="916"/>
    </location>
</feature>
<feature type="domain" description="ABC transporter" evidence="13">
    <location>
        <begin position="369"/>
        <end position="605"/>
    </location>
</feature>
<evidence type="ECO:0000256" key="11">
    <source>
        <dbReference type="SAM" id="MobiDB-lite"/>
    </source>
</evidence>
<dbReference type="Gene3D" id="3.40.50.300">
    <property type="entry name" value="P-loop containing nucleotide triphosphate hydrolases"/>
    <property type="match status" value="2"/>
</dbReference>
<organism evidence="15 16">
    <name type="scientific">Castanea mollissima</name>
    <name type="common">Chinese chestnut</name>
    <dbReference type="NCBI Taxonomy" id="60419"/>
    <lineage>
        <taxon>Eukaryota</taxon>
        <taxon>Viridiplantae</taxon>
        <taxon>Streptophyta</taxon>
        <taxon>Embryophyta</taxon>
        <taxon>Tracheophyta</taxon>
        <taxon>Spermatophyta</taxon>
        <taxon>Magnoliopsida</taxon>
        <taxon>eudicotyledons</taxon>
        <taxon>Gunneridae</taxon>
        <taxon>Pentapetalae</taxon>
        <taxon>rosids</taxon>
        <taxon>fabids</taxon>
        <taxon>Fagales</taxon>
        <taxon>Fagaceae</taxon>
        <taxon>Castanea</taxon>
    </lineage>
</organism>
<dbReference type="SUPFAM" id="SSF52540">
    <property type="entry name" value="P-loop containing nucleoside triphosphate hydrolases"/>
    <property type="match status" value="2"/>
</dbReference>
<evidence type="ECO:0000256" key="4">
    <source>
        <dbReference type="ARBA" id="ARBA00022692"/>
    </source>
</evidence>
<comment type="caution">
    <text evidence="15">The sequence shown here is derived from an EMBL/GenBank/DDBJ whole genome shotgun (WGS) entry which is preliminary data.</text>
</comment>
<dbReference type="Proteomes" id="UP000737018">
    <property type="component" value="Unassembled WGS sequence"/>
</dbReference>
<evidence type="ECO:0000256" key="5">
    <source>
        <dbReference type="ARBA" id="ARBA00022737"/>
    </source>
</evidence>
<feature type="transmembrane region" description="Helical" evidence="12">
    <location>
        <begin position="311"/>
        <end position="334"/>
    </location>
</feature>
<dbReference type="GO" id="GO:0016887">
    <property type="term" value="F:ATP hydrolysis activity"/>
    <property type="evidence" value="ECO:0007669"/>
    <property type="project" value="InterPro"/>
</dbReference>
<dbReference type="AlphaFoldDB" id="A0A8J4QQF3"/>
<dbReference type="Pfam" id="PF00005">
    <property type="entry name" value="ABC_tran"/>
    <property type="match status" value="2"/>
</dbReference>
<keyword evidence="6" id="KW-0547">Nucleotide-binding</keyword>
<dbReference type="PROSITE" id="PS50929">
    <property type="entry name" value="ABC_TM1F"/>
    <property type="match status" value="2"/>
</dbReference>
<keyword evidence="3" id="KW-0813">Transport</keyword>
<dbReference type="PANTHER" id="PTHR43394:SF16">
    <property type="entry name" value="ABC TRANSPORTER B FAMILY MEMBER 4-LIKE ISOFORM X1"/>
    <property type="match status" value="1"/>
</dbReference>
<feature type="domain" description="ABC transporter" evidence="13">
    <location>
        <begin position="992"/>
        <end position="1232"/>
    </location>
</feature>
<comment type="similarity">
    <text evidence="2">Belongs to the ABC transporter superfamily. ABCB family. Multidrug resistance exporter (TC 3.A.1.201) subfamily.</text>
</comment>
<feature type="region of interest" description="Disordered" evidence="11">
    <location>
        <begin position="1"/>
        <end position="20"/>
    </location>
</feature>
<dbReference type="GO" id="GO:0010329">
    <property type="term" value="F:auxin efflux transmembrane transporter activity"/>
    <property type="evidence" value="ECO:0007669"/>
    <property type="project" value="UniProtKB-ARBA"/>
</dbReference>
<evidence type="ECO:0000313" key="15">
    <source>
        <dbReference type="EMBL" id="KAF3957171.1"/>
    </source>
</evidence>
<feature type="transmembrane region" description="Helical" evidence="12">
    <location>
        <begin position="928"/>
        <end position="946"/>
    </location>
</feature>
<keyword evidence="8 12" id="KW-1133">Transmembrane helix</keyword>
<dbReference type="FunFam" id="1.20.1560.10:FF:000009">
    <property type="entry name" value="ABC transporter B family member 1"/>
    <property type="match status" value="1"/>
</dbReference>
<dbReference type="OrthoDB" id="6500128at2759"/>
<dbReference type="SUPFAM" id="SSF90123">
    <property type="entry name" value="ABC transporter transmembrane region"/>
    <property type="match status" value="2"/>
</dbReference>
<feature type="transmembrane region" description="Helical" evidence="12">
    <location>
        <begin position="168"/>
        <end position="184"/>
    </location>
</feature>
<dbReference type="GO" id="GO:0005886">
    <property type="term" value="C:plasma membrane"/>
    <property type="evidence" value="ECO:0007669"/>
    <property type="project" value="UniProtKB-SubCell"/>
</dbReference>
<keyword evidence="7" id="KW-0067">ATP-binding</keyword>
<feature type="transmembrane region" description="Helical" evidence="12">
    <location>
        <begin position="40"/>
        <end position="64"/>
    </location>
</feature>
<dbReference type="PROSITE" id="PS50893">
    <property type="entry name" value="ABC_TRANSPORTER_2"/>
    <property type="match status" value="2"/>
</dbReference>
<feature type="compositionally biased region" description="Low complexity" evidence="11">
    <location>
        <begin position="629"/>
        <end position="660"/>
    </location>
</feature>
<dbReference type="PANTHER" id="PTHR43394">
    <property type="entry name" value="ATP-DEPENDENT PERMEASE MDL1, MITOCHONDRIAL"/>
    <property type="match status" value="1"/>
</dbReference>
<evidence type="ECO:0000256" key="10">
    <source>
        <dbReference type="ARBA" id="ARBA00023180"/>
    </source>
</evidence>
<name>A0A8J4QQF3_9ROSI</name>
<protein>
    <submittedName>
        <fullName evidence="15">Uncharacterized protein</fullName>
    </submittedName>
</protein>
<evidence type="ECO:0000256" key="8">
    <source>
        <dbReference type="ARBA" id="ARBA00022989"/>
    </source>
</evidence>
<dbReference type="Pfam" id="PF00664">
    <property type="entry name" value="ABC_membrane"/>
    <property type="match status" value="2"/>
</dbReference>
<proteinExistence type="inferred from homology"/>
<dbReference type="GO" id="GO:0005524">
    <property type="term" value="F:ATP binding"/>
    <property type="evidence" value="ECO:0007669"/>
    <property type="project" value="UniProtKB-KW"/>
</dbReference>
<dbReference type="EMBL" id="JRKL02002895">
    <property type="protein sequence ID" value="KAF3957171.1"/>
    <property type="molecule type" value="Genomic_DNA"/>
</dbReference>
<keyword evidence="9 12" id="KW-0472">Membrane</keyword>
<dbReference type="InterPro" id="IPR003593">
    <property type="entry name" value="AAA+_ATPase"/>
</dbReference>
<dbReference type="PROSITE" id="PS00211">
    <property type="entry name" value="ABC_TRANSPORTER_1"/>
    <property type="match status" value="2"/>
</dbReference>
<comment type="subcellular location">
    <subcellularLocation>
        <location evidence="1">Cell membrane</location>
        <topology evidence="1">Multi-pass membrane protein</topology>
    </subcellularLocation>
</comment>
<dbReference type="InterPro" id="IPR003439">
    <property type="entry name" value="ABC_transporter-like_ATP-bd"/>
</dbReference>
<dbReference type="GO" id="GO:0010328">
    <property type="term" value="F:auxin influx transmembrane transporter activity"/>
    <property type="evidence" value="ECO:0007669"/>
    <property type="project" value="UniProtKB-ARBA"/>
</dbReference>
<dbReference type="InterPro" id="IPR036640">
    <property type="entry name" value="ABC1_TM_sf"/>
</dbReference>
<feature type="transmembrane region" description="Helical" evidence="12">
    <location>
        <begin position="190"/>
        <end position="211"/>
    </location>
</feature>
<dbReference type="InterPro" id="IPR011527">
    <property type="entry name" value="ABC1_TM_dom"/>
</dbReference>
<feature type="transmembrane region" description="Helical" evidence="12">
    <location>
        <begin position="810"/>
        <end position="831"/>
    </location>
</feature>
<feature type="transmembrane region" description="Helical" evidence="12">
    <location>
        <begin position="268"/>
        <end position="291"/>
    </location>
</feature>
<feature type="domain" description="ABC transmembrane type-1" evidence="14">
    <location>
        <begin position="44"/>
        <end position="334"/>
    </location>
</feature>
<dbReference type="CDD" id="cd18578">
    <property type="entry name" value="ABC_6TM_Pgp_ABCB1_D2_like"/>
    <property type="match status" value="1"/>
</dbReference>
<reference evidence="15" key="1">
    <citation type="submission" date="2020-03" db="EMBL/GenBank/DDBJ databases">
        <title>Castanea mollissima Vanexum genome sequencing.</title>
        <authorList>
            <person name="Staton M."/>
        </authorList>
    </citation>
    <scope>NUCLEOTIDE SEQUENCE</scope>
    <source>
        <tissue evidence="15">Leaf</tissue>
    </source>
</reference>
<evidence type="ECO:0000256" key="7">
    <source>
        <dbReference type="ARBA" id="ARBA00022840"/>
    </source>
</evidence>
<dbReference type="InterPro" id="IPR039421">
    <property type="entry name" value="Type_1_exporter"/>
</dbReference>
<evidence type="ECO:0000256" key="12">
    <source>
        <dbReference type="SAM" id="Phobius"/>
    </source>
</evidence>
<feature type="compositionally biased region" description="Basic and acidic residues" evidence="11">
    <location>
        <begin position="10"/>
        <end position="20"/>
    </location>
</feature>
<dbReference type="CDD" id="cd03249">
    <property type="entry name" value="ABC_MTABC3_MDL1_MDL2"/>
    <property type="match status" value="2"/>
</dbReference>
<dbReference type="SMART" id="SM00382">
    <property type="entry name" value="AAA"/>
    <property type="match status" value="2"/>
</dbReference>
<sequence length="1240" mass="133318">MATTSNGDAEAEKSSSIEGEEKTQTVPLLKLFSFADSTDVALMIVGTVGAIANGLGMPLMTILFGEMINSFGNNQSSNADIVSIISKVSLKFVYLAVGIGCAALLQVTCWMVTGARQAARIRGLYLKTILRQDVSFFDKETNTGEVIGRMSGDTVLIQDAMGEKVGKFIQLISTFFGGFIIAFVRGWLLTIVLCSAIPLLVMAGAFVAMIISKMASRGQSAYAKAANVVEQTIGSIKTVASFTGEKQAITNYKKFLVHAYKSGVHEGLAAGIGFGTVMLVVFCTYSLAVYYGTKLTLKEKNTYSGGQVMNVIIAVLTASMSLGQASPCLSAFAAGRAAAFKMFETIERKPKIDAFDKSGKVLDDIRGDIELRDVYFSYPTRPDEQIFNGFSLNITSGTTGALVGESGSGKSTVISLIERFYDPQVGEVLIDNINIKEFQLKWIRGKIGLVSQEPVLFASSIKANIAYGKDGATIEEIRAATELANAAKFIDKLPQGLDTMVGEHGTQMSGGQKQRIAIARAILKDPRILLLDEATSALDAESEKIVQEALDRIMVNRTTVIVAHRLSTVRNADMIAVIHRGKMVEKGSHSELLMDPDGAYSQLIRLQDIKKELKQATDDQNKSEITMESFRQSSLRQSSRKSSMLRSISQGSSGRGSSSHRSFSVAFGISAGLNVTDTALEDLDKPPEAKKKSPEVSIRRLAYLNKPEIPVLLGGTLAAIIISLLSSPARSYLFSVAGCKLIERIRLMCFEKVVHKEIGWFDEPENSSGAIGARLSADAATVRALVGDALGQIVQSIASVVAGLVIAFDASWQLAFIVLALVPLLGVNGYVQRQSMRGFSADAKAMYEDASQIANDAVGSIRTVASFCAEEKVMQLYEEKCEGPRKAGIKEGLISGIGFGTSSFLLFSVYATSFYAGAQLIKHGQTSFSAVFRVFFALTMAALAVTQSSSFSTDTQKAKTASASIFAILDSKSKIDPSDESGTTLDNVKGEIELHHVSFKYPSRPDIQIFRDLNLVIPASKTVALVGESGSGKSTVIALLERFYDPDSGHITLDKTEINKLQLKWLRQQMGLVSQEPVLFNNTIRANIAYGKGGDGGDATEAEIIAAAELANAHRFISGLNQGYDTVVGERGIQLSGGQKQRIAIARAIIKNPKILLLDEATSALDAESERVVQDALDRVIVSRTTVVVAHRLSTIKNSDLIAVVKNGVIVEKGRHGTLINMQDGFYASLVALHTSASTV</sequence>
<dbReference type="Gene3D" id="1.20.1560.10">
    <property type="entry name" value="ABC transporter type 1, transmembrane domain"/>
    <property type="match status" value="1"/>
</dbReference>
<dbReference type="GO" id="GO:0005743">
    <property type="term" value="C:mitochondrial inner membrane"/>
    <property type="evidence" value="ECO:0007669"/>
    <property type="project" value="TreeGrafter"/>
</dbReference>
<evidence type="ECO:0000256" key="6">
    <source>
        <dbReference type="ARBA" id="ARBA00022741"/>
    </source>
</evidence>
<feature type="region of interest" description="Disordered" evidence="11">
    <location>
        <begin position="615"/>
        <end position="660"/>
    </location>
</feature>
<keyword evidence="4 12" id="KW-0812">Transmembrane</keyword>
<evidence type="ECO:0000256" key="1">
    <source>
        <dbReference type="ARBA" id="ARBA00004651"/>
    </source>
</evidence>
<dbReference type="InterPro" id="IPR017871">
    <property type="entry name" value="ABC_transporter-like_CS"/>
</dbReference>
<evidence type="ECO:0000313" key="16">
    <source>
        <dbReference type="Proteomes" id="UP000737018"/>
    </source>
</evidence>
<dbReference type="GO" id="GO:0090374">
    <property type="term" value="P:oligopeptide export from mitochondrion"/>
    <property type="evidence" value="ECO:0007669"/>
    <property type="project" value="TreeGrafter"/>
</dbReference>
<accession>A0A8J4QQF3</accession>
<keyword evidence="10" id="KW-0325">Glycoprotein</keyword>
<feature type="transmembrane region" description="Helical" evidence="12">
    <location>
        <begin position="92"/>
        <end position="112"/>
    </location>
</feature>
<feature type="domain" description="ABC transmembrane type-1" evidence="14">
    <location>
        <begin position="701"/>
        <end position="957"/>
    </location>
</feature>
<evidence type="ECO:0000259" key="14">
    <source>
        <dbReference type="PROSITE" id="PS50929"/>
    </source>
</evidence>
<evidence type="ECO:0000256" key="9">
    <source>
        <dbReference type="ARBA" id="ARBA00023136"/>
    </source>
</evidence>
<evidence type="ECO:0000256" key="3">
    <source>
        <dbReference type="ARBA" id="ARBA00022448"/>
    </source>
</evidence>
<evidence type="ECO:0000256" key="2">
    <source>
        <dbReference type="ARBA" id="ARBA00007577"/>
    </source>
</evidence>
<dbReference type="FunFam" id="3.40.50.300:FF:000066">
    <property type="entry name" value="ABC transporter B family member 1"/>
    <property type="match status" value="2"/>
</dbReference>
<dbReference type="InterPro" id="IPR027417">
    <property type="entry name" value="P-loop_NTPase"/>
</dbReference>